<proteinExistence type="predicted"/>
<evidence type="ECO:0000313" key="1">
    <source>
        <dbReference type="EMBL" id="ANK61560.1"/>
    </source>
</evidence>
<dbReference type="SUPFAM" id="SSF47413">
    <property type="entry name" value="lambda repressor-like DNA-binding domains"/>
    <property type="match status" value="1"/>
</dbReference>
<dbReference type="RefSeq" id="WP_082918562.1">
    <property type="nucleotide sequence ID" value="NZ_CP014623.1"/>
</dbReference>
<dbReference type="Proteomes" id="UP000078582">
    <property type="component" value="Chromosome"/>
</dbReference>
<protein>
    <submittedName>
        <fullName evidence="1">Uncharacterized protein</fullName>
    </submittedName>
</protein>
<dbReference type="CDD" id="cd00093">
    <property type="entry name" value="HTH_XRE"/>
    <property type="match status" value="1"/>
</dbReference>
<name>A0A192GZP2_9LACO</name>
<dbReference type="EMBL" id="CP014873">
    <property type="protein sequence ID" value="ANK61560.1"/>
    <property type="molecule type" value="Genomic_DNA"/>
</dbReference>
<dbReference type="InterPro" id="IPR010982">
    <property type="entry name" value="Lambda_DNA-bd_dom_sf"/>
</dbReference>
<dbReference type="Gene3D" id="1.10.260.40">
    <property type="entry name" value="lambda repressor-like DNA-binding domains"/>
    <property type="match status" value="1"/>
</dbReference>
<reference evidence="1 2" key="1">
    <citation type="submission" date="2016-03" db="EMBL/GenBank/DDBJ databases">
        <title>Pediococcus and Lactobacillus from brewery environment - whole genome sequencing and assembly.</title>
        <authorList>
            <person name="Behr J."/>
            <person name="Geissler A.J."/>
            <person name="Vogel R.F."/>
        </authorList>
    </citation>
    <scope>NUCLEOTIDE SEQUENCE [LARGE SCALE GENOMIC DNA]</scope>
    <source>
        <strain evidence="1 2">TMW 1.1989</strain>
    </source>
</reference>
<dbReference type="KEGG" id="lbt:AYR52_11760"/>
<gene>
    <name evidence="1" type="ORF">AYR53_01540</name>
</gene>
<evidence type="ECO:0000313" key="2">
    <source>
        <dbReference type="Proteomes" id="UP000078582"/>
    </source>
</evidence>
<dbReference type="GO" id="GO:0003677">
    <property type="term" value="F:DNA binding"/>
    <property type="evidence" value="ECO:0007669"/>
    <property type="project" value="InterPro"/>
</dbReference>
<dbReference type="OrthoDB" id="2307759at2"/>
<sequence length="66" mass="7614">MMSAEKRNKLAGYLREYAITQRQVAKIIGKSYVATSNKINNKTDFTRSEIRILHDALHIPISVFFD</sequence>
<organism evidence="1 2">
    <name type="scientific">Loigolactobacillus backii</name>
    <dbReference type="NCBI Taxonomy" id="375175"/>
    <lineage>
        <taxon>Bacteria</taxon>
        <taxon>Bacillati</taxon>
        <taxon>Bacillota</taxon>
        <taxon>Bacilli</taxon>
        <taxon>Lactobacillales</taxon>
        <taxon>Lactobacillaceae</taxon>
        <taxon>Loigolactobacillus</taxon>
    </lineage>
</organism>
<dbReference type="GeneID" id="42980920"/>
<keyword evidence="2" id="KW-1185">Reference proteome</keyword>
<dbReference type="AlphaFoldDB" id="A0A192GZP2"/>
<accession>A0A192GZP2</accession>
<dbReference type="InterPro" id="IPR001387">
    <property type="entry name" value="Cro/C1-type_HTH"/>
</dbReference>